<comment type="caution">
    <text evidence="3">The sequence shown here is derived from an EMBL/GenBank/DDBJ whole genome shotgun (WGS) entry which is preliminary data.</text>
</comment>
<dbReference type="AlphaFoldDB" id="A0AAN7RGZ7"/>
<dbReference type="Pfam" id="PF03107">
    <property type="entry name" value="C1_2"/>
    <property type="match status" value="1"/>
</dbReference>
<evidence type="ECO:0000313" key="4">
    <source>
        <dbReference type="Proteomes" id="UP001346149"/>
    </source>
</evidence>
<dbReference type="SUPFAM" id="SSF57889">
    <property type="entry name" value="Cysteine-rich domain"/>
    <property type="match status" value="1"/>
</dbReference>
<accession>A0AAN7RGZ7</accession>
<evidence type="ECO:0000313" key="3">
    <source>
        <dbReference type="EMBL" id="KAK4796728.1"/>
    </source>
</evidence>
<keyword evidence="1" id="KW-0677">Repeat</keyword>
<dbReference type="InterPro" id="IPR004146">
    <property type="entry name" value="DC1"/>
</dbReference>
<dbReference type="PANTHER" id="PTHR47841:SF7">
    <property type="entry name" value="CYSTEINE_HISTIDINE-RICH C1 DOMAIN PROTEIN"/>
    <property type="match status" value="1"/>
</dbReference>
<protein>
    <recommendedName>
        <fullName evidence="2">DC1 domain-containing protein</fullName>
    </recommendedName>
</protein>
<organism evidence="3 4">
    <name type="scientific">Trapa natans</name>
    <name type="common">Water chestnut</name>
    <dbReference type="NCBI Taxonomy" id="22666"/>
    <lineage>
        <taxon>Eukaryota</taxon>
        <taxon>Viridiplantae</taxon>
        <taxon>Streptophyta</taxon>
        <taxon>Embryophyta</taxon>
        <taxon>Tracheophyta</taxon>
        <taxon>Spermatophyta</taxon>
        <taxon>Magnoliopsida</taxon>
        <taxon>eudicotyledons</taxon>
        <taxon>Gunneridae</taxon>
        <taxon>Pentapetalae</taxon>
        <taxon>rosids</taxon>
        <taxon>malvids</taxon>
        <taxon>Myrtales</taxon>
        <taxon>Lythraceae</taxon>
        <taxon>Trapa</taxon>
    </lineage>
</organism>
<dbReference type="PANTHER" id="PTHR47841">
    <property type="entry name" value="DIACYLGLYCEROL KINASE THETA-LIKE-RELATED"/>
    <property type="match status" value="1"/>
</dbReference>
<dbReference type="Proteomes" id="UP001346149">
    <property type="component" value="Unassembled WGS sequence"/>
</dbReference>
<reference evidence="3 4" key="1">
    <citation type="journal article" date="2023" name="Hortic Res">
        <title>Pangenome of water caltrop reveals structural variations and asymmetric subgenome divergence after allopolyploidization.</title>
        <authorList>
            <person name="Zhang X."/>
            <person name="Chen Y."/>
            <person name="Wang L."/>
            <person name="Yuan Y."/>
            <person name="Fang M."/>
            <person name="Shi L."/>
            <person name="Lu R."/>
            <person name="Comes H.P."/>
            <person name="Ma Y."/>
            <person name="Chen Y."/>
            <person name="Huang G."/>
            <person name="Zhou Y."/>
            <person name="Zheng Z."/>
            <person name="Qiu Y."/>
        </authorList>
    </citation>
    <scope>NUCLEOTIDE SEQUENCE [LARGE SCALE GENOMIC DNA]</scope>
    <source>
        <strain evidence="3">F231</strain>
    </source>
</reference>
<dbReference type="InterPro" id="IPR046349">
    <property type="entry name" value="C1-like_sf"/>
</dbReference>
<name>A0AAN7RGZ7_TRANT</name>
<keyword evidence="4" id="KW-1185">Reference proteome</keyword>
<proteinExistence type="predicted"/>
<evidence type="ECO:0000256" key="1">
    <source>
        <dbReference type="ARBA" id="ARBA00022737"/>
    </source>
</evidence>
<sequence>MYGTGKRFRCEMCNFNLHEYCATCPTTLSSFLHEGPGHQLKLVLRRPPLPGQDANRICNICNIRIEGFFYQCVSCEFDVHPGCNWLPQQVNHTIDQNHPLTLQELSSGQCFVCHGACSGWRYSFLADLFKSSED</sequence>
<dbReference type="EMBL" id="JAXQNO010000006">
    <property type="protein sequence ID" value="KAK4796728.1"/>
    <property type="molecule type" value="Genomic_DNA"/>
</dbReference>
<feature type="domain" description="DC1" evidence="2">
    <location>
        <begin position="36"/>
        <end position="83"/>
    </location>
</feature>
<evidence type="ECO:0000259" key="2">
    <source>
        <dbReference type="Pfam" id="PF03107"/>
    </source>
</evidence>
<gene>
    <name evidence="3" type="ORF">SAY86_029054</name>
</gene>